<dbReference type="SUPFAM" id="SSF51735">
    <property type="entry name" value="NAD(P)-binding Rossmann-fold domains"/>
    <property type="match status" value="1"/>
</dbReference>
<dbReference type="GO" id="GO:0006021">
    <property type="term" value="P:inositol biosynthetic process"/>
    <property type="evidence" value="ECO:0007669"/>
    <property type="project" value="InterPro"/>
</dbReference>
<sequence length="411" mass="42836">MSAPLPPHPPSPGPHSRDNGDGLPARERIGAWFIGARGSVATTAAVGISALGAGLADVTGCVTELPGVAGPDLPLPGDIVIGGHDITAVPLVKRAEELSTAGVLPAHLPRVLAGPLADVETRLRPGIRHVGAASRREAADRVEADLRAFQAEHRLDRVVVVDLSATEPPAPVDDVFATPAAWERALDGGAAAPPTSSLYAYAALRAGCSFVAFTPSPSIRLPALTTMARQMGIPWAGSDAKTGETLVKAALAPMFATRALRVRSWSSVNLLGGGDGATLADPDNAASKIASKARGLEAILGHPVEGPLHIDHVPHLGDWKTAWDHISFEGFLEVRMNLQFTWSGCDSALAAPLVLDLVRLMSRAHRAGENGPVGALGFFFKDPAGSDEHRLAAQWDALVAWRGRHGAEGRA</sequence>
<dbReference type="PIRSF" id="PIRSF015578">
    <property type="entry name" value="Myoinos-ppht_syn"/>
    <property type="match status" value="1"/>
</dbReference>
<feature type="region of interest" description="Disordered" evidence="2">
    <location>
        <begin position="1"/>
        <end position="24"/>
    </location>
</feature>
<dbReference type="PANTHER" id="PTHR11510">
    <property type="entry name" value="MYO-INOSITOL-1 PHOSPHATE SYNTHASE"/>
    <property type="match status" value="1"/>
</dbReference>
<evidence type="ECO:0000259" key="3">
    <source>
        <dbReference type="Pfam" id="PF01658"/>
    </source>
</evidence>
<feature type="domain" description="Myo-inositol-1-phosphate synthase GAPDH-like" evidence="3">
    <location>
        <begin position="243"/>
        <end position="347"/>
    </location>
</feature>
<dbReference type="GO" id="GO:0004512">
    <property type="term" value="F:inositol-3-phosphate synthase activity"/>
    <property type="evidence" value="ECO:0007669"/>
    <property type="project" value="InterPro"/>
</dbReference>
<dbReference type="STRING" id="1122192.SAMN02745673_03778"/>
<evidence type="ECO:0000256" key="2">
    <source>
        <dbReference type="SAM" id="MobiDB-lite"/>
    </source>
</evidence>
<dbReference type="AlphaFoldDB" id="A0A1T4SNI4"/>
<organism evidence="4 5">
    <name type="scientific">Marinactinospora thermotolerans DSM 45154</name>
    <dbReference type="NCBI Taxonomy" id="1122192"/>
    <lineage>
        <taxon>Bacteria</taxon>
        <taxon>Bacillati</taxon>
        <taxon>Actinomycetota</taxon>
        <taxon>Actinomycetes</taxon>
        <taxon>Streptosporangiales</taxon>
        <taxon>Nocardiopsidaceae</taxon>
        <taxon>Marinactinospora</taxon>
    </lineage>
</organism>
<dbReference type="Gene3D" id="3.30.360.10">
    <property type="entry name" value="Dihydrodipicolinate Reductase, domain 2"/>
    <property type="match status" value="1"/>
</dbReference>
<dbReference type="InterPro" id="IPR013021">
    <property type="entry name" value="Myo-inos-1-P_Synthase_GAPDH"/>
</dbReference>
<dbReference type="GO" id="GO:0008654">
    <property type="term" value="P:phospholipid biosynthetic process"/>
    <property type="evidence" value="ECO:0007669"/>
    <property type="project" value="InterPro"/>
</dbReference>
<evidence type="ECO:0000313" key="5">
    <source>
        <dbReference type="Proteomes" id="UP000190637"/>
    </source>
</evidence>
<proteinExistence type="inferred from homology"/>
<comment type="similarity">
    <text evidence="1">Belongs to the myo-inositol 1-phosphate synthase family.</text>
</comment>
<accession>A0A1T4SNI4</accession>
<dbReference type="EMBL" id="FUWS01000010">
    <property type="protein sequence ID" value="SKA29844.1"/>
    <property type="molecule type" value="Genomic_DNA"/>
</dbReference>
<dbReference type="RefSeq" id="WP_078763015.1">
    <property type="nucleotide sequence ID" value="NZ_FUWS01000010.1"/>
</dbReference>
<protein>
    <submittedName>
        <fullName evidence="4">Myo-inositol-1-phosphate synthase</fullName>
    </submittedName>
</protein>
<dbReference type="Proteomes" id="UP000190637">
    <property type="component" value="Unassembled WGS sequence"/>
</dbReference>
<dbReference type="Pfam" id="PF07994">
    <property type="entry name" value="NAD_binding_5"/>
    <property type="match status" value="1"/>
</dbReference>
<dbReference type="Gene3D" id="3.40.50.720">
    <property type="entry name" value="NAD(P)-binding Rossmann-like Domain"/>
    <property type="match status" value="1"/>
</dbReference>
<gene>
    <name evidence="4" type="ORF">SAMN02745673_03778</name>
</gene>
<dbReference type="SUPFAM" id="SSF55347">
    <property type="entry name" value="Glyceraldehyde-3-phosphate dehydrogenase-like, C-terminal domain"/>
    <property type="match status" value="1"/>
</dbReference>
<dbReference type="OrthoDB" id="729130at2"/>
<dbReference type="InterPro" id="IPR002587">
    <property type="entry name" value="Myo-inos-1-P_Synthase"/>
</dbReference>
<feature type="compositionally biased region" description="Pro residues" evidence="2">
    <location>
        <begin position="1"/>
        <end position="13"/>
    </location>
</feature>
<name>A0A1T4SNI4_9ACTN</name>
<dbReference type="InterPro" id="IPR036291">
    <property type="entry name" value="NAD(P)-bd_dom_sf"/>
</dbReference>
<feature type="compositionally biased region" description="Basic and acidic residues" evidence="2">
    <location>
        <begin position="15"/>
        <end position="24"/>
    </location>
</feature>
<dbReference type="Pfam" id="PF01658">
    <property type="entry name" value="Inos-1-P_synth"/>
    <property type="match status" value="1"/>
</dbReference>
<keyword evidence="5" id="KW-1185">Reference proteome</keyword>
<reference evidence="4 5" key="1">
    <citation type="submission" date="2017-02" db="EMBL/GenBank/DDBJ databases">
        <authorList>
            <person name="Peterson S.W."/>
        </authorList>
    </citation>
    <scope>NUCLEOTIDE SEQUENCE [LARGE SCALE GENOMIC DNA]</scope>
    <source>
        <strain evidence="4 5">DSM 45154</strain>
    </source>
</reference>
<evidence type="ECO:0000256" key="1">
    <source>
        <dbReference type="ARBA" id="ARBA00010813"/>
    </source>
</evidence>
<evidence type="ECO:0000313" key="4">
    <source>
        <dbReference type="EMBL" id="SKA29844.1"/>
    </source>
</evidence>